<proteinExistence type="predicted"/>
<evidence type="ECO:0000313" key="2">
    <source>
        <dbReference type="Proteomes" id="UP000467488"/>
    </source>
</evidence>
<gene>
    <name evidence="1" type="ORF">EIMP300_83190</name>
</gene>
<accession>A0A8S0G308</accession>
<organism evidence="1 2">
    <name type="scientific">Escherichia coli</name>
    <dbReference type="NCBI Taxonomy" id="562"/>
    <lineage>
        <taxon>Bacteria</taxon>
        <taxon>Pseudomonadati</taxon>
        <taxon>Pseudomonadota</taxon>
        <taxon>Gammaproteobacteria</taxon>
        <taxon>Enterobacterales</taxon>
        <taxon>Enterobacteriaceae</taxon>
        <taxon>Escherichia</taxon>
    </lineage>
</organism>
<dbReference type="AntiFam" id="ANF00142">
    <property type="entry name" value="Shadow ORF (opposite yadG)"/>
</dbReference>
<sequence>MRDNHRAARELQQGVFQRAQGFDIQVVGWFVEQQHVAANLQQLRQMQTTALTAGEFANAFTLINPFKVKASSRDAAPSLWVNVGAARHLGVADLHDIQPAGNFFPNGFAVIH</sequence>
<reference evidence="1 2" key="1">
    <citation type="submission" date="2020-01" db="EMBL/GenBank/DDBJ databases">
        <title>Dynamics of blaIMP-6 dissemination in carbapenem resistant Enterobacteriacea isolated from regional surveillance in Osaka, Japan.</title>
        <authorList>
            <person name="Abe R."/>
            <person name="Akeda Y."/>
            <person name="Sugawara Y."/>
            <person name="Yamamoto N."/>
            <person name="Tomono K."/>
            <person name="Takeuchi D."/>
            <person name="Kawahara R."/>
            <person name="Hamada S."/>
        </authorList>
    </citation>
    <scope>NUCLEOTIDE SEQUENCE [LARGE SCALE GENOMIC DNA]</scope>
    <source>
        <strain evidence="1 2">E300</strain>
    </source>
</reference>
<protein>
    <submittedName>
        <fullName evidence="1">Uncharacterized protein</fullName>
    </submittedName>
</protein>
<evidence type="ECO:0000313" key="1">
    <source>
        <dbReference type="EMBL" id="BBU86919.1"/>
    </source>
</evidence>
<name>A0A8S0G308_ECOLX</name>
<dbReference type="AlphaFoldDB" id="A0A8S0G308"/>
<dbReference type="Proteomes" id="UP000467488">
    <property type="component" value="Chromosome"/>
</dbReference>
<dbReference type="EMBL" id="AP022360">
    <property type="protein sequence ID" value="BBU86919.1"/>
    <property type="molecule type" value="Genomic_DNA"/>
</dbReference>